<evidence type="ECO:0000259" key="2">
    <source>
        <dbReference type="PROSITE" id="PS51186"/>
    </source>
</evidence>
<reference evidence="3" key="2">
    <citation type="journal article" date="2019" name="IMA Fungus">
        <title>Genome sequencing and comparison of five Tilletia species to identify candidate genes for the detection of regulated species infecting wheat.</title>
        <authorList>
            <person name="Nguyen H.D.T."/>
            <person name="Sultana T."/>
            <person name="Kesanakurti P."/>
            <person name="Hambleton S."/>
        </authorList>
    </citation>
    <scope>NUCLEOTIDE SEQUENCE</scope>
    <source>
        <strain evidence="3">DAOMC 236426</strain>
    </source>
</reference>
<dbReference type="InterPro" id="IPR039143">
    <property type="entry name" value="GNPNAT1-like"/>
</dbReference>
<feature type="domain" description="N-acetyltransferase" evidence="2">
    <location>
        <begin position="30"/>
        <end position="190"/>
    </location>
</feature>
<evidence type="ECO:0000256" key="1">
    <source>
        <dbReference type="RuleBase" id="RU365086"/>
    </source>
</evidence>
<name>A0A8X7MYU5_9BASI</name>
<dbReference type="InterPro" id="IPR016181">
    <property type="entry name" value="Acyl_CoA_acyltransferase"/>
</dbReference>
<dbReference type="EMBL" id="LWDE02000075">
    <property type="protein sequence ID" value="KAE8253789.1"/>
    <property type="molecule type" value="Genomic_DNA"/>
</dbReference>
<dbReference type="PROSITE" id="PS51186">
    <property type="entry name" value="GNAT"/>
    <property type="match status" value="1"/>
</dbReference>
<dbReference type="Proteomes" id="UP000077684">
    <property type="component" value="Unassembled WGS sequence"/>
</dbReference>
<dbReference type="GO" id="GO:0006048">
    <property type="term" value="P:UDP-N-acetylglucosamine biosynthetic process"/>
    <property type="evidence" value="ECO:0007669"/>
    <property type="project" value="UniProtKB-UniRule"/>
</dbReference>
<organism evidence="3 4">
    <name type="scientific">Tilletia controversa</name>
    <name type="common">dwarf bunt fungus</name>
    <dbReference type="NCBI Taxonomy" id="13291"/>
    <lineage>
        <taxon>Eukaryota</taxon>
        <taxon>Fungi</taxon>
        <taxon>Dikarya</taxon>
        <taxon>Basidiomycota</taxon>
        <taxon>Ustilaginomycotina</taxon>
        <taxon>Exobasidiomycetes</taxon>
        <taxon>Tilletiales</taxon>
        <taxon>Tilletiaceae</taxon>
        <taxon>Tilletia</taxon>
    </lineage>
</organism>
<dbReference type="AlphaFoldDB" id="A0A8X7MYU5"/>
<comment type="catalytic activity">
    <reaction evidence="1">
        <text>D-glucosamine 6-phosphate + acetyl-CoA = N-acetyl-D-glucosamine 6-phosphate + CoA + H(+)</text>
        <dbReference type="Rhea" id="RHEA:10292"/>
        <dbReference type="ChEBI" id="CHEBI:15378"/>
        <dbReference type="ChEBI" id="CHEBI:57287"/>
        <dbReference type="ChEBI" id="CHEBI:57288"/>
        <dbReference type="ChEBI" id="CHEBI:57513"/>
        <dbReference type="ChEBI" id="CHEBI:58725"/>
        <dbReference type="EC" id="2.3.1.4"/>
    </reaction>
</comment>
<evidence type="ECO:0000313" key="4">
    <source>
        <dbReference type="Proteomes" id="UP000077684"/>
    </source>
</evidence>
<reference evidence="3" key="1">
    <citation type="submission" date="2016-04" db="EMBL/GenBank/DDBJ databases">
        <authorList>
            <person name="Nguyen H.D."/>
            <person name="Samba Siva P."/>
            <person name="Cullis J."/>
            <person name="Levesque C.A."/>
            <person name="Hambleton S."/>
        </authorList>
    </citation>
    <scope>NUCLEOTIDE SEQUENCE</scope>
    <source>
        <strain evidence="3">DAOMC 236426</strain>
    </source>
</reference>
<dbReference type="CDD" id="cd04301">
    <property type="entry name" value="NAT_SF"/>
    <property type="match status" value="1"/>
</dbReference>
<accession>A0A8X7MYU5</accession>
<dbReference type="Gene3D" id="3.40.630.30">
    <property type="match status" value="1"/>
</dbReference>
<dbReference type="InterPro" id="IPR000182">
    <property type="entry name" value="GNAT_dom"/>
</dbReference>
<comment type="pathway">
    <text evidence="1">Nucleotide-sugar biosynthesis; UDP-N-acetyl-alpha-D-glucosamine biosynthesis; N-acetyl-alpha-D-glucosamine 1-phosphate from alpha-D-glucosamine 6-phosphate (route I): step 1/2.</text>
</comment>
<sequence length="263" mass="29124">MPLTPDSELKLAFDPALIPASVHELVGTTLALRPLASDDYTRGHLQVLTILTTTPDVGAEAWTERFEALKRVQDTYFPIVILDRDTDRIVAVGTLVLEFKFIRGLGKAGHIEDIAVDPNVQGKGLGKKVIAALTAISEGLGAYKVFLDCSESNQRELPELGSKPDWNRSSGRADGLDLLSAHYYFVRRLSSRQHSTRNAATSLPVSRCRSMLRPLHQSSTDRRPFRGASSRLPRELKCVACQEQYYLHRKTPASQQRAAAAKM</sequence>
<dbReference type="Pfam" id="PF00583">
    <property type="entry name" value="Acetyltransf_1"/>
    <property type="match status" value="1"/>
</dbReference>
<comment type="similarity">
    <text evidence="1">Belongs to the acetyltransferase family. GNA1 subfamily.</text>
</comment>
<dbReference type="PANTHER" id="PTHR13355:SF11">
    <property type="entry name" value="GLUCOSAMINE 6-PHOSPHATE N-ACETYLTRANSFERASE"/>
    <property type="match status" value="1"/>
</dbReference>
<proteinExistence type="inferred from homology"/>
<comment type="caution">
    <text evidence="3">The sequence shown here is derived from an EMBL/GenBank/DDBJ whole genome shotgun (WGS) entry which is preliminary data.</text>
</comment>
<protein>
    <recommendedName>
        <fullName evidence="1">Glucosamine 6-phosphate N-acetyltransferase</fullName>
        <ecNumber evidence="1">2.3.1.4</ecNumber>
    </recommendedName>
</protein>
<keyword evidence="4" id="KW-1185">Reference proteome</keyword>
<dbReference type="PANTHER" id="PTHR13355">
    <property type="entry name" value="GLUCOSAMINE 6-PHOSPHATE N-ACETYLTRANSFERASE"/>
    <property type="match status" value="1"/>
</dbReference>
<dbReference type="SUPFAM" id="SSF55729">
    <property type="entry name" value="Acyl-CoA N-acyltransferases (Nat)"/>
    <property type="match status" value="1"/>
</dbReference>
<keyword evidence="1" id="KW-0808">Transferase</keyword>
<dbReference type="GO" id="GO:0004343">
    <property type="term" value="F:glucosamine 6-phosphate N-acetyltransferase activity"/>
    <property type="evidence" value="ECO:0007669"/>
    <property type="project" value="UniProtKB-UniRule"/>
</dbReference>
<evidence type="ECO:0000313" key="3">
    <source>
        <dbReference type="EMBL" id="KAE8253789.1"/>
    </source>
</evidence>
<gene>
    <name evidence="3" type="ORF">A4X06_0g1208</name>
</gene>
<dbReference type="EC" id="2.3.1.4" evidence="1"/>
<keyword evidence="1" id="KW-0012">Acyltransferase</keyword>